<dbReference type="AlphaFoldDB" id="S2YT79"/>
<evidence type="ECO:0000256" key="3">
    <source>
        <dbReference type="ARBA" id="ARBA00022448"/>
    </source>
</evidence>
<dbReference type="EMBL" id="ATBY01000017">
    <property type="protein sequence ID" value="EPD67576.1"/>
    <property type="molecule type" value="Genomic_DNA"/>
</dbReference>
<dbReference type="InterPro" id="IPR051313">
    <property type="entry name" value="Bact_iron-sidero_bind"/>
</dbReference>
<comment type="subcellular location">
    <subcellularLocation>
        <location evidence="1">Cell envelope</location>
    </subcellularLocation>
</comment>
<sequence length="353" mass="38126">MPIGSSPGTRRFFEMLRRAAMKGVLVTRNKLAGVIAGLLAAGLTITGCSQTETTSSSSATSTQAAEAATVTVDTDNGPVEAPVNPESVVALDNRTFETLYDWGVKLKAAPRELMPETIGYKHDESIVDIGNHREPNLEAIVAAEPDVIIQGQRFAKYADDIKDLAGDTPFIDLNVRDGQPLDQELKRQRTQLGKIFNKNKEAEELNNKLDDAVAKAKEAYNPEEKVLAVNVSGGKIGFIAPEKGRAIGPLYPILGLTPAMEIENSSTNHKGDEVSVEAIAQSNPQWILVLDRDAATNDAAASTPAKEVIENSEALKNVDAVKNGKVIYMPADTYTNESIQTYIEFLNELAAKF</sequence>
<evidence type="ECO:0000313" key="8">
    <source>
        <dbReference type="Proteomes" id="UP000014408"/>
    </source>
</evidence>
<dbReference type="PANTHER" id="PTHR30532">
    <property type="entry name" value="IRON III DICITRATE-BINDING PERIPLASMIC PROTEIN"/>
    <property type="match status" value="1"/>
</dbReference>
<protein>
    <recommendedName>
        <fullName evidence="6">Fe/B12 periplasmic-binding domain-containing protein</fullName>
    </recommendedName>
</protein>
<dbReference type="GO" id="GO:0030288">
    <property type="term" value="C:outer membrane-bounded periplasmic space"/>
    <property type="evidence" value="ECO:0007669"/>
    <property type="project" value="TreeGrafter"/>
</dbReference>
<feature type="compositionally biased region" description="Low complexity" evidence="5">
    <location>
        <begin position="50"/>
        <end position="75"/>
    </location>
</feature>
<dbReference type="HOGENOM" id="CLU_038034_3_1_11"/>
<dbReference type="PATRIC" id="fig|1125779.3.peg.1933"/>
<evidence type="ECO:0000256" key="4">
    <source>
        <dbReference type="ARBA" id="ARBA00022729"/>
    </source>
</evidence>
<reference evidence="7 8" key="1">
    <citation type="submission" date="2013-05" db="EMBL/GenBank/DDBJ databases">
        <title>The Genome Sequence of Corynebacterium pyruviciproducens 1773O (ATCC BAA-1742).</title>
        <authorList>
            <consortium name="The Broad Institute Genomics Platform"/>
            <person name="Earl A."/>
            <person name="Ward D."/>
            <person name="Feldgarden M."/>
            <person name="Gevers D."/>
            <person name="Tong J."/>
            <person name="Walker B."/>
            <person name="Young S."/>
            <person name="Zeng Q."/>
            <person name="Gargeya S."/>
            <person name="Fitzgerald M."/>
            <person name="Haas B."/>
            <person name="Abouelleil A."/>
            <person name="Allen A.W."/>
            <person name="Alvarado L."/>
            <person name="Arachchi H.M."/>
            <person name="Berlin A.M."/>
            <person name="Chapman S.B."/>
            <person name="Gainer-Dewar J."/>
            <person name="Goldberg J."/>
            <person name="Griggs A."/>
            <person name="Gujja S."/>
            <person name="Hansen M."/>
            <person name="Howarth C."/>
            <person name="Imamovic A."/>
            <person name="Ireland A."/>
            <person name="Larimer J."/>
            <person name="McCowan C."/>
            <person name="Murphy C."/>
            <person name="Pearson M."/>
            <person name="Poon T.W."/>
            <person name="Priest M."/>
            <person name="Roberts A."/>
            <person name="Saif S."/>
            <person name="Shea T."/>
            <person name="Sisk P."/>
            <person name="Sykes S."/>
            <person name="Wortman J."/>
            <person name="Nusbaum C."/>
            <person name="Birren B."/>
        </authorList>
    </citation>
    <scope>NUCLEOTIDE SEQUENCE [LARGE SCALE GENOMIC DNA]</scope>
    <source>
        <strain evidence="7 8">ATCC BAA-1742</strain>
    </source>
</reference>
<dbReference type="SUPFAM" id="SSF53807">
    <property type="entry name" value="Helical backbone' metal receptor"/>
    <property type="match status" value="1"/>
</dbReference>
<dbReference type="Proteomes" id="UP000014408">
    <property type="component" value="Unassembled WGS sequence"/>
</dbReference>
<comment type="caution">
    <text evidence="7">The sequence shown here is derived from an EMBL/GenBank/DDBJ whole genome shotgun (WGS) entry which is preliminary data.</text>
</comment>
<dbReference type="STRING" id="1125779.HMPREF1219_01988"/>
<dbReference type="PROSITE" id="PS50983">
    <property type="entry name" value="FE_B12_PBP"/>
    <property type="match status" value="1"/>
</dbReference>
<dbReference type="GO" id="GO:1901678">
    <property type="term" value="P:iron coordination entity transport"/>
    <property type="evidence" value="ECO:0007669"/>
    <property type="project" value="UniProtKB-ARBA"/>
</dbReference>
<comment type="similarity">
    <text evidence="2">Belongs to the bacterial solute-binding protein 8 family.</text>
</comment>
<dbReference type="eggNOG" id="COG4607">
    <property type="taxonomic scope" value="Bacteria"/>
</dbReference>
<keyword evidence="4" id="KW-0732">Signal</keyword>
<dbReference type="Gene3D" id="3.40.50.1980">
    <property type="entry name" value="Nitrogenase molybdenum iron protein domain"/>
    <property type="match status" value="2"/>
</dbReference>
<evidence type="ECO:0000313" key="7">
    <source>
        <dbReference type="EMBL" id="EPD67576.1"/>
    </source>
</evidence>
<evidence type="ECO:0000256" key="1">
    <source>
        <dbReference type="ARBA" id="ARBA00004196"/>
    </source>
</evidence>
<dbReference type="PANTHER" id="PTHR30532:SF28">
    <property type="entry name" value="PETROBACTIN-BINDING PROTEIN YCLQ"/>
    <property type="match status" value="1"/>
</dbReference>
<feature type="domain" description="Fe/B12 periplasmic-binding" evidence="6">
    <location>
        <begin position="87"/>
        <end position="353"/>
    </location>
</feature>
<name>S2YT79_9CORY</name>
<evidence type="ECO:0000259" key="6">
    <source>
        <dbReference type="PROSITE" id="PS50983"/>
    </source>
</evidence>
<evidence type="ECO:0000256" key="2">
    <source>
        <dbReference type="ARBA" id="ARBA00008814"/>
    </source>
</evidence>
<dbReference type="InterPro" id="IPR002491">
    <property type="entry name" value="ABC_transptr_periplasmic_BD"/>
</dbReference>
<dbReference type="Pfam" id="PF01497">
    <property type="entry name" value="Peripla_BP_2"/>
    <property type="match status" value="1"/>
</dbReference>
<feature type="region of interest" description="Disordered" evidence="5">
    <location>
        <begin position="50"/>
        <end position="81"/>
    </location>
</feature>
<keyword evidence="8" id="KW-1185">Reference proteome</keyword>
<keyword evidence="3" id="KW-0813">Transport</keyword>
<proteinExistence type="inferred from homology"/>
<evidence type="ECO:0000256" key="5">
    <source>
        <dbReference type="SAM" id="MobiDB-lite"/>
    </source>
</evidence>
<accession>S2YT79</accession>
<organism evidence="7 8">
    <name type="scientific">Corynebacterium pyruviciproducens ATCC BAA-1742</name>
    <dbReference type="NCBI Taxonomy" id="1125779"/>
    <lineage>
        <taxon>Bacteria</taxon>
        <taxon>Bacillati</taxon>
        <taxon>Actinomycetota</taxon>
        <taxon>Actinomycetes</taxon>
        <taxon>Mycobacteriales</taxon>
        <taxon>Corynebacteriaceae</taxon>
        <taxon>Corynebacterium</taxon>
    </lineage>
</organism>
<gene>
    <name evidence="7" type="ORF">HMPREF1219_01988</name>
</gene>